<gene>
    <name evidence="2" type="ORF">GCM10007301_47960</name>
</gene>
<accession>A0A917CDD1</accession>
<name>A0A917CDD1_9HYPH</name>
<dbReference type="Proteomes" id="UP000606044">
    <property type="component" value="Unassembled WGS sequence"/>
</dbReference>
<organism evidence="2 3">
    <name type="scientific">Azorhizobium oxalatiphilum</name>
    <dbReference type="NCBI Taxonomy" id="980631"/>
    <lineage>
        <taxon>Bacteria</taxon>
        <taxon>Pseudomonadati</taxon>
        <taxon>Pseudomonadota</taxon>
        <taxon>Alphaproteobacteria</taxon>
        <taxon>Hyphomicrobiales</taxon>
        <taxon>Xanthobacteraceae</taxon>
        <taxon>Azorhizobium</taxon>
    </lineage>
</organism>
<keyword evidence="3" id="KW-1185">Reference proteome</keyword>
<reference evidence="2" key="1">
    <citation type="journal article" date="2014" name="Int. J. Syst. Evol. Microbiol.">
        <title>Complete genome sequence of Corynebacterium casei LMG S-19264T (=DSM 44701T), isolated from a smear-ripened cheese.</title>
        <authorList>
            <consortium name="US DOE Joint Genome Institute (JGI-PGF)"/>
            <person name="Walter F."/>
            <person name="Albersmeier A."/>
            <person name="Kalinowski J."/>
            <person name="Ruckert C."/>
        </authorList>
    </citation>
    <scope>NUCLEOTIDE SEQUENCE</scope>
    <source>
        <strain evidence="2">CCM 7897</strain>
    </source>
</reference>
<evidence type="ECO:0000313" key="3">
    <source>
        <dbReference type="Proteomes" id="UP000606044"/>
    </source>
</evidence>
<dbReference type="EMBL" id="BMCT01000009">
    <property type="protein sequence ID" value="GGF82266.1"/>
    <property type="molecule type" value="Genomic_DNA"/>
</dbReference>
<protein>
    <submittedName>
        <fullName evidence="2">Uncharacterized protein</fullName>
    </submittedName>
</protein>
<sequence length="87" mass="9327">MSFGGTEPAIAVSEMFEGLTADAGKQGHGHLLIGDASRYGPPMKGTRPKIWASPSGPILQPNSRSVPVLVDEQDTRAFKCPLDHIKR</sequence>
<dbReference type="AlphaFoldDB" id="A0A917CDD1"/>
<evidence type="ECO:0000256" key="1">
    <source>
        <dbReference type="SAM" id="MobiDB-lite"/>
    </source>
</evidence>
<feature type="region of interest" description="Disordered" evidence="1">
    <location>
        <begin position="32"/>
        <end position="58"/>
    </location>
</feature>
<proteinExistence type="predicted"/>
<reference evidence="2" key="2">
    <citation type="submission" date="2020-09" db="EMBL/GenBank/DDBJ databases">
        <authorList>
            <person name="Sun Q."/>
            <person name="Sedlacek I."/>
        </authorList>
    </citation>
    <scope>NUCLEOTIDE SEQUENCE</scope>
    <source>
        <strain evidence="2">CCM 7897</strain>
    </source>
</reference>
<comment type="caution">
    <text evidence="2">The sequence shown here is derived from an EMBL/GenBank/DDBJ whole genome shotgun (WGS) entry which is preliminary data.</text>
</comment>
<evidence type="ECO:0000313" key="2">
    <source>
        <dbReference type="EMBL" id="GGF82266.1"/>
    </source>
</evidence>